<protein>
    <submittedName>
        <fullName evidence="1">Uncharacterized protein</fullName>
    </submittedName>
</protein>
<dbReference type="Proteomes" id="UP000245138">
    <property type="component" value="Unassembled WGS sequence"/>
</dbReference>
<proteinExistence type="predicted"/>
<dbReference type="AlphaFoldDB" id="A0A2U1TW96"/>
<reference evidence="1 2" key="1">
    <citation type="submission" date="2018-04" db="EMBL/GenBank/DDBJ databases">
        <title>Brenneria corticis sp.nov.</title>
        <authorList>
            <person name="Li Y."/>
        </authorList>
    </citation>
    <scope>NUCLEOTIDE SEQUENCE [LARGE SCALE GENOMIC DNA]</scope>
    <source>
        <strain evidence="1 2">LMG 27715</strain>
    </source>
</reference>
<evidence type="ECO:0000313" key="2">
    <source>
        <dbReference type="Proteomes" id="UP000245138"/>
    </source>
</evidence>
<name>A0A2U1TW96_9GAMM</name>
<gene>
    <name evidence="1" type="ORF">B4923_06650</name>
</gene>
<comment type="caution">
    <text evidence="1">The sequence shown here is derived from an EMBL/GenBank/DDBJ whole genome shotgun (WGS) entry which is preliminary data.</text>
</comment>
<evidence type="ECO:0000313" key="1">
    <source>
        <dbReference type="EMBL" id="PWC13622.1"/>
    </source>
</evidence>
<accession>A0A2U1TW96</accession>
<dbReference type="EMBL" id="QDKJ01000004">
    <property type="protein sequence ID" value="PWC13622.1"/>
    <property type="molecule type" value="Genomic_DNA"/>
</dbReference>
<organism evidence="1 2">
    <name type="scientific">Brenneria roseae subsp. americana</name>
    <dbReference type="NCBI Taxonomy" id="1508507"/>
    <lineage>
        <taxon>Bacteria</taxon>
        <taxon>Pseudomonadati</taxon>
        <taxon>Pseudomonadota</taxon>
        <taxon>Gammaproteobacteria</taxon>
        <taxon>Enterobacterales</taxon>
        <taxon>Pectobacteriaceae</taxon>
        <taxon>Brenneria</taxon>
    </lineage>
</organism>
<sequence>MPIAIIIRVRMRGSGDTSRKTVGGEPRYHPLEMLFNILFFKYFYFLHANITPQQRGNAAKWG</sequence>
<keyword evidence="2" id="KW-1185">Reference proteome</keyword>